<evidence type="ECO:0000313" key="3">
    <source>
        <dbReference type="Proteomes" id="UP000198869"/>
    </source>
</evidence>
<dbReference type="Proteomes" id="UP000198869">
    <property type="component" value="Unassembled WGS sequence"/>
</dbReference>
<accession>A0A1G8H7R2</accession>
<feature type="signal peptide" evidence="1">
    <location>
        <begin position="1"/>
        <end position="29"/>
    </location>
</feature>
<dbReference type="STRING" id="311334.SAMN05421846_103288"/>
<keyword evidence="1" id="KW-0732">Signal</keyword>
<evidence type="ECO:0000256" key="1">
    <source>
        <dbReference type="SAM" id="SignalP"/>
    </source>
</evidence>
<dbReference type="RefSeq" id="WP_139164602.1">
    <property type="nucleotide sequence ID" value="NZ_FNDW01000003.1"/>
</dbReference>
<proteinExistence type="predicted"/>
<name>A0A1G8H7R2_9FLAO</name>
<dbReference type="OrthoDB" id="9824981at2"/>
<keyword evidence="3" id="KW-1185">Reference proteome</keyword>
<evidence type="ECO:0000313" key="2">
    <source>
        <dbReference type="EMBL" id="SDI02655.1"/>
    </source>
</evidence>
<protein>
    <submittedName>
        <fullName evidence="2">Uncharacterized protein</fullName>
    </submittedName>
</protein>
<organism evidence="2 3">
    <name type="scientific">Chryseobacterium taeanense</name>
    <dbReference type="NCBI Taxonomy" id="311334"/>
    <lineage>
        <taxon>Bacteria</taxon>
        <taxon>Pseudomonadati</taxon>
        <taxon>Bacteroidota</taxon>
        <taxon>Flavobacteriia</taxon>
        <taxon>Flavobacteriales</taxon>
        <taxon>Weeksellaceae</taxon>
        <taxon>Chryseobacterium group</taxon>
        <taxon>Chryseobacterium</taxon>
    </lineage>
</organism>
<gene>
    <name evidence="2" type="ORF">SAMN05421846_103288</name>
</gene>
<sequence>MRKVWKQKASHTIGKLFFFFIIAGFNVHAQSYSGADAGIYIEKGTSVYVKDGVTVSGLEDDGYITENSVKIVADNKNLLLGKKKNNRKFAELKKPAKAQDVRKPQDPATSKTISLPFSENRYRLGLAGGNGSMAVVTGNPSVKHIAVYERFSFEKYIIFREEERVSYATILSPVSGILTIHFSRPPPFNSIV</sequence>
<feature type="chain" id="PRO_5011461119" evidence="1">
    <location>
        <begin position="30"/>
        <end position="192"/>
    </location>
</feature>
<reference evidence="3" key="1">
    <citation type="submission" date="2016-10" db="EMBL/GenBank/DDBJ databases">
        <authorList>
            <person name="Varghese N."/>
            <person name="Submissions S."/>
        </authorList>
    </citation>
    <scope>NUCLEOTIDE SEQUENCE [LARGE SCALE GENOMIC DNA]</scope>
    <source>
        <strain evidence="3">DSM 17071</strain>
    </source>
</reference>
<dbReference type="AlphaFoldDB" id="A0A1G8H7R2"/>
<dbReference type="EMBL" id="FNDW01000003">
    <property type="protein sequence ID" value="SDI02655.1"/>
    <property type="molecule type" value="Genomic_DNA"/>
</dbReference>